<dbReference type="PANTHER" id="PTHR44329">
    <property type="entry name" value="SERINE/THREONINE-PROTEIN KINASE TNNI3K-RELATED"/>
    <property type="match status" value="1"/>
</dbReference>
<dbReference type="PROSITE" id="PS50011">
    <property type="entry name" value="PROTEIN_KINASE_DOM"/>
    <property type="match status" value="1"/>
</dbReference>
<comment type="caution">
    <text evidence="2">The sequence shown here is derived from an EMBL/GenBank/DDBJ whole genome shotgun (WGS) entry which is preliminary data.</text>
</comment>
<protein>
    <submittedName>
        <fullName evidence="3">Kinase-like domain-containing protein</fullName>
    </submittedName>
</protein>
<sequence>MPENLIYQEDQEMNQEDQEDQELIKFTPGEVKNCPECNGPTTSFGWCVTCETNFMKGKFPYWSSENKDIDELIRHTQLLASQTCDYLEWIPFEAFEMVKYIGSGGFSSVYSAHWMEGPRLVWDVTLQEWTRTGPIKVALKRLDNSINITSSYIDQIKAHHKCIQSASLAETFGITRDPTSNYMLVMKYYENGNLYQYLDRSNGIISWKDAIDILWGIAEGLEKIHSEGKVHKNIHGGNLLVDEKISTDTRVSDVGLYGPCYYHETNQIYGVLPYIAPEVLRGEDYTAASDIYSFGIVMNTFATGKRPWYNRAHDISLAKDICDGERLEIPEDTPNFYSELMQRCWDNDPKKRPTASYLNEKMGEWITLICDSPNPSKIFDEYNIYEDKRWKIISQLPRDYVHPEIHPEACYISRPLRRDLHFLNHSIT</sequence>
<reference evidence="2 4" key="1">
    <citation type="submission" date="2017-11" db="EMBL/GenBank/DDBJ databases">
        <title>The genome of Rhizophagus clarus HR1 reveals common genetic basis of auxotrophy among arbuscular mycorrhizal fungi.</title>
        <authorList>
            <person name="Kobayashi Y."/>
        </authorList>
    </citation>
    <scope>NUCLEOTIDE SEQUENCE [LARGE SCALE GENOMIC DNA]</scope>
    <source>
        <strain evidence="2 4">HR1</strain>
    </source>
</reference>
<keyword evidence="4" id="KW-1185">Reference proteome</keyword>
<dbReference type="InterPro" id="IPR051681">
    <property type="entry name" value="Ser/Thr_Kinases-Pseudokinases"/>
</dbReference>
<dbReference type="InterPro" id="IPR011009">
    <property type="entry name" value="Kinase-like_dom_sf"/>
</dbReference>
<keyword evidence="3" id="KW-0808">Transferase</keyword>
<evidence type="ECO:0000313" key="4">
    <source>
        <dbReference type="Proteomes" id="UP000247702"/>
    </source>
</evidence>
<evidence type="ECO:0000313" key="3">
    <source>
        <dbReference type="EMBL" id="GES79748.1"/>
    </source>
</evidence>
<accession>A0A2Z6RKJ8</accession>
<dbReference type="Proteomes" id="UP000247702">
    <property type="component" value="Unassembled WGS sequence"/>
</dbReference>
<dbReference type="SUPFAM" id="SSF56112">
    <property type="entry name" value="Protein kinase-like (PK-like)"/>
    <property type="match status" value="1"/>
</dbReference>
<proteinExistence type="predicted"/>
<dbReference type="GO" id="GO:0005524">
    <property type="term" value="F:ATP binding"/>
    <property type="evidence" value="ECO:0007669"/>
    <property type="project" value="InterPro"/>
</dbReference>
<dbReference type="InterPro" id="IPR001245">
    <property type="entry name" value="Ser-Thr/Tyr_kinase_cat_dom"/>
</dbReference>
<gene>
    <name evidence="3" type="ORF">RCL2_000704800</name>
    <name evidence="2" type="ORF">RclHR1_05120008</name>
</gene>
<dbReference type="OrthoDB" id="6718656at2759"/>
<dbReference type="PRINTS" id="PR00109">
    <property type="entry name" value="TYRKINASE"/>
</dbReference>
<evidence type="ECO:0000313" key="2">
    <source>
        <dbReference type="EMBL" id="GBC03438.1"/>
    </source>
</evidence>
<feature type="domain" description="Protein kinase" evidence="1">
    <location>
        <begin position="95"/>
        <end position="366"/>
    </location>
</feature>
<dbReference type="GO" id="GO:0004674">
    <property type="term" value="F:protein serine/threonine kinase activity"/>
    <property type="evidence" value="ECO:0007669"/>
    <property type="project" value="TreeGrafter"/>
</dbReference>
<dbReference type="Gene3D" id="1.10.510.10">
    <property type="entry name" value="Transferase(Phosphotransferase) domain 1"/>
    <property type="match status" value="1"/>
</dbReference>
<organism evidence="2 4">
    <name type="scientific">Rhizophagus clarus</name>
    <dbReference type="NCBI Taxonomy" id="94130"/>
    <lineage>
        <taxon>Eukaryota</taxon>
        <taxon>Fungi</taxon>
        <taxon>Fungi incertae sedis</taxon>
        <taxon>Mucoromycota</taxon>
        <taxon>Glomeromycotina</taxon>
        <taxon>Glomeromycetes</taxon>
        <taxon>Glomerales</taxon>
        <taxon>Glomeraceae</taxon>
        <taxon>Rhizophagus</taxon>
    </lineage>
</organism>
<dbReference type="Pfam" id="PF07714">
    <property type="entry name" value="PK_Tyr_Ser-Thr"/>
    <property type="match status" value="1"/>
</dbReference>
<name>A0A2Z6RKJ8_9GLOM</name>
<dbReference type="EMBL" id="BLAL01000044">
    <property type="protein sequence ID" value="GES79748.1"/>
    <property type="molecule type" value="Genomic_DNA"/>
</dbReference>
<dbReference type="EMBL" id="BEXD01003885">
    <property type="protein sequence ID" value="GBC03438.1"/>
    <property type="molecule type" value="Genomic_DNA"/>
</dbReference>
<dbReference type="AlphaFoldDB" id="A0A2Z6RKJ8"/>
<dbReference type="Proteomes" id="UP000615446">
    <property type="component" value="Unassembled WGS sequence"/>
</dbReference>
<keyword evidence="3" id="KW-0418">Kinase</keyword>
<dbReference type="InterPro" id="IPR000719">
    <property type="entry name" value="Prot_kinase_dom"/>
</dbReference>
<evidence type="ECO:0000259" key="1">
    <source>
        <dbReference type="PROSITE" id="PS50011"/>
    </source>
</evidence>
<reference evidence="3" key="2">
    <citation type="submission" date="2019-10" db="EMBL/GenBank/DDBJ databases">
        <title>Conservation and host-specific expression of non-tandemly repeated heterogenous ribosome RNA gene in arbuscular mycorrhizal fungi.</title>
        <authorList>
            <person name="Maeda T."/>
            <person name="Kobayashi Y."/>
            <person name="Nakagawa T."/>
            <person name="Ezawa T."/>
            <person name="Yamaguchi K."/>
            <person name="Bino T."/>
            <person name="Nishimoto Y."/>
            <person name="Shigenobu S."/>
            <person name="Kawaguchi M."/>
        </authorList>
    </citation>
    <scope>NUCLEOTIDE SEQUENCE</scope>
    <source>
        <strain evidence="3">HR1</strain>
    </source>
</reference>